<name>A0A484ZGC6_9GAMM</name>
<evidence type="ECO:0000259" key="4">
    <source>
        <dbReference type="PROSITE" id="PS51000"/>
    </source>
</evidence>
<evidence type="ECO:0000313" key="5">
    <source>
        <dbReference type="EMBL" id="VFS47627.1"/>
    </source>
</evidence>
<evidence type="ECO:0000256" key="3">
    <source>
        <dbReference type="ARBA" id="ARBA00023163"/>
    </source>
</evidence>
<dbReference type="Proteomes" id="UP000373449">
    <property type="component" value="Unassembled WGS sequence"/>
</dbReference>
<dbReference type="AlphaFoldDB" id="A0A484ZGC6"/>
<keyword evidence="2" id="KW-0238">DNA-binding</keyword>
<dbReference type="InterPro" id="IPR037171">
    <property type="entry name" value="NagB/RpiA_transferase-like"/>
</dbReference>
<dbReference type="PROSITE" id="PS00894">
    <property type="entry name" value="HTH_DEOR_1"/>
    <property type="match status" value="1"/>
</dbReference>
<organism evidence="5 6">
    <name type="scientific">Budvicia aquatica</name>
    <dbReference type="NCBI Taxonomy" id="82979"/>
    <lineage>
        <taxon>Bacteria</taxon>
        <taxon>Pseudomonadati</taxon>
        <taxon>Pseudomonadota</taxon>
        <taxon>Gammaproteobacteria</taxon>
        <taxon>Enterobacterales</taxon>
        <taxon>Budviciaceae</taxon>
        <taxon>Budvicia</taxon>
    </lineage>
</organism>
<proteinExistence type="predicted"/>
<dbReference type="GO" id="GO:0003700">
    <property type="term" value="F:DNA-binding transcription factor activity"/>
    <property type="evidence" value="ECO:0007669"/>
    <property type="project" value="InterPro"/>
</dbReference>
<feature type="domain" description="HTH deoR-type" evidence="4">
    <location>
        <begin position="7"/>
        <end position="62"/>
    </location>
</feature>
<sequence>MAEGRSSNFRHQTILEQLSSNGQVFVHDLAAYFNVAQETIRRDLTKLESQKLLKKVHGGAVNIQSKFERNFSERAKVALDEKKAIAVKAAAVIKSGDTLFIDFGSTTVEFSQSVKMINNLTVITNSPLIASIMQENPTIDTILIGGQFIGSQYACLGAIALQNISELFADYAVIASGLSMSTGGIMDQNIDEAAVARKMLENSDKLIVLADSSKVNKHAINLVTGWENVDILVTTGKDIKISGKNKTKIILANAGGRCLTRHNNSQAIYFLNNRLLN</sequence>
<dbReference type="PROSITE" id="PS51000">
    <property type="entry name" value="HTH_DEOR_2"/>
    <property type="match status" value="1"/>
</dbReference>
<evidence type="ECO:0000313" key="6">
    <source>
        <dbReference type="Proteomes" id="UP000373449"/>
    </source>
</evidence>
<dbReference type="Pfam" id="PF00455">
    <property type="entry name" value="DeoRC"/>
    <property type="match status" value="1"/>
</dbReference>
<dbReference type="Pfam" id="PF08220">
    <property type="entry name" value="HTH_DeoR"/>
    <property type="match status" value="1"/>
</dbReference>
<dbReference type="PANTHER" id="PTHR30363:SF44">
    <property type="entry name" value="AGA OPERON TRANSCRIPTIONAL REPRESSOR-RELATED"/>
    <property type="match status" value="1"/>
</dbReference>
<reference evidence="5 6" key="1">
    <citation type="submission" date="2019-03" db="EMBL/GenBank/DDBJ databases">
        <authorList>
            <consortium name="Pathogen Informatics"/>
        </authorList>
    </citation>
    <scope>NUCLEOTIDE SEQUENCE [LARGE SCALE GENOMIC DNA]</scope>
    <source>
        <strain evidence="5 6">NCTC12282</strain>
    </source>
</reference>
<dbReference type="InterPro" id="IPR050313">
    <property type="entry name" value="Carb_Metab_HTH_regulators"/>
</dbReference>
<dbReference type="RefSeq" id="WP_134531108.1">
    <property type="nucleotide sequence ID" value="NZ_CAADJA010000002.1"/>
</dbReference>
<dbReference type="InterPro" id="IPR001034">
    <property type="entry name" value="DeoR_HTH"/>
</dbReference>
<keyword evidence="1" id="KW-0805">Transcription regulation</keyword>
<dbReference type="SUPFAM" id="SSF46785">
    <property type="entry name" value="Winged helix' DNA-binding domain"/>
    <property type="match status" value="1"/>
</dbReference>
<dbReference type="PRINTS" id="PR00037">
    <property type="entry name" value="HTHLACR"/>
</dbReference>
<keyword evidence="3" id="KW-0804">Transcription</keyword>
<dbReference type="SUPFAM" id="SSF100950">
    <property type="entry name" value="NagB/RpiA/CoA transferase-like"/>
    <property type="match status" value="1"/>
</dbReference>
<dbReference type="PANTHER" id="PTHR30363">
    <property type="entry name" value="HTH-TYPE TRANSCRIPTIONAL REGULATOR SRLR-RELATED"/>
    <property type="match status" value="1"/>
</dbReference>
<dbReference type="Gene3D" id="3.40.50.1360">
    <property type="match status" value="1"/>
</dbReference>
<gene>
    <name evidence="5" type="primary">glpR_2</name>
    <name evidence="5" type="ORF">NCTC12282_02565</name>
</gene>
<dbReference type="InterPro" id="IPR018356">
    <property type="entry name" value="Tscrpt_reg_HTH_DeoR_CS"/>
</dbReference>
<evidence type="ECO:0000256" key="1">
    <source>
        <dbReference type="ARBA" id="ARBA00023015"/>
    </source>
</evidence>
<dbReference type="EMBL" id="CAADJA010000002">
    <property type="protein sequence ID" value="VFS47627.1"/>
    <property type="molecule type" value="Genomic_DNA"/>
</dbReference>
<dbReference type="InterPro" id="IPR036388">
    <property type="entry name" value="WH-like_DNA-bd_sf"/>
</dbReference>
<dbReference type="SMART" id="SM01134">
    <property type="entry name" value="DeoRC"/>
    <property type="match status" value="1"/>
</dbReference>
<evidence type="ECO:0000256" key="2">
    <source>
        <dbReference type="ARBA" id="ARBA00023125"/>
    </source>
</evidence>
<dbReference type="Gene3D" id="1.10.10.10">
    <property type="entry name" value="Winged helix-like DNA-binding domain superfamily/Winged helix DNA-binding domain"/>
    <property type="match status" value="1"/>
</dbReference>
<accession>A0A484ZGC6</accession>
<dbReference type="SMART" id="SM00420">
    <property type="entry name" value="HTH_DEOR"/>
    <property type="match status" value="1"/>
</dbReference>
<protein>
    <submittedName>
        <fullName evidence="5">Glycerol-3-phosphate regulon repressor</fullName>
    </submittedName>
</protein>
<dbReference type="GO" id="GO:0003677">
    <property type="term" value="F:DNA binding"/>
    <property type="evidence" value="ECO:0007669"/>
    <property type="project" value="UniProtKB-KW"/>
</dbReference>
<dbReference type="InterPro" id="IPR014036">
    <property type="entry name" value="DeoR-like_C"/>
</dbReference>
<dbReference type="InterPro" id="IPR036390">
    <property type="entry name" value="WH_DNA-bd_sf"/>
</dbReference>